<evidence type="ECO:0000313" key="2">
    <source>
        <dbReference type="Proteomes" id="UP000251800"/>
    </source>
</evidence>
<comment type="caution">
    <text evidence="1">The sequence shown here is derived from an EMBL/GenBank/DDBJ whole genome shotgun (WGS) entry which is preliminary data.</text>
</comment>
<dbReference type="AlphaFoldDB" id="A0A363UKS9"/>
<organism evidence="1 2">
    <name type="scientific">Abyssibacter profundi</name>
    <dbReference type="NCBI Taxonomy" id="2182787"/>
    <lineage>
        <taxon>Bacteria</taxon>
        <taxon>Pseudomonadati</taxon>
        <taxon>Pseudomonadota</taxon>
        <taxon>Gammaproteobacteria</taxon>
        <taxon>Chromatiales</taxon>
        <taxon>Oceanococcaceae</taxon>
        <taxon>Abyssibacter</taxon>
    </lineage>
</organism>
<gene>
    <name evidence="1" type="ORF">DEH80_09355</name>
</gene>
<evidence type="ECO:0000313" key="1">
    <source>
        <dbReference type="EMBL" id="PWN56013.1"/>
    </source>
</evidence>
<dbReference type="RefSeq" id="WP_109720228.1">
    <property type="nucleotide sequence ID" value="NZ_QEQK01000007.1"/>
</dbReference>
<dbReference type="InterPro" id="IPR019198">
    <property type="entry name" value="Beta_propeller_containing"/>
</dbReference>
<evidence type="ECO:0008006" key="3">
    <source>
        <dbReference type="Google" id="ProtNLM"/>
    </source>
</evidence>
<dbReference type="EMBL" id="QEQK01000007">
    <property type="protein sequence ID" value="PWN56013.1"/>
    <property type="molecule type" value="Genomic_DNA"/>
</dbReference>
<name>A0A363UKS9_9GAMM</name>
<accession>A0A363UKS9</accession>
<dbReference type="Proteomes" id="UP000251800">
    <property type="component" value="Unassembled WGS sequence"/>
</dbReference>
<dbReference type="PROSITE" id="PS51257">
    <property type="entry name" value="PROKAR_LIPOPROTEIN"/>
    <property type="match status" value="1"/>
</dbReference>
<dbReference type="OrthoDB" id="9778998at2"/>
<dbReference type="Pfam" id="PF09826">
    <property type="entry name" value="Beta_propel"/>
    <property type="match status" value="1"/>
</dbReference>
<keyword evidence="2" id="KW-1185">Reference proteome</keyword>
<proteinExistence type="predicted"/>
<reference evidence="1 2" key="1">
    <citation type="submission" date="2018-05" db="EMBL/GenBank/DDBJ databases">
        <title>Abyssibacter profundi OUC007T gen. nov., sp. nov, a marine bacterium isolated from seawater of the Mariana Trench.</title>
        <authorList>
            <person name="Zhou S."/>
        </authorList>
    </citation>
    <scope>NUCLEOTIDE SEQUENCE [LARGE SCALE GENOMIC DNA]</scope>
    <source>
        <strain evidence="1 2">OUC007</strain>
    </source>
</reference>
<sequence length="681" mass="72206">MNKQQLCVAVLAGATIGLTGCGGSGGGSSALSRLIAQRTPADDLKIRPAADCDDWRAFAAESFVEQSISPVYAFAADGDVATPGAAEDVAAGAPEFTETNTQEAGVDEADLLETDSARGLLFAGHRPSASVRIFDAVPAGSTAQVGRIDLAGVDGLYGMYLDTERQRLTTIARSQQGTQVDFFDVSDPGNPVQLNRYRIDGYYLSSRRIDDRLHLIASHYFNGLDGLYGQSAYTDRVNAWFDAQAEGDTERADAIREQLVTLALDAANTAPLSTLVPNRASGVGASAVPLDCAAIYKPDVPTAMATLSITSVNTDGSNASTIASVNNAWEVYASADNLYLAQTSNGWFFAPFQVDQTAVYRFEVSEDGPAVPRGSGVVDGWLLNRFSMSEHDGHLRLATSRQDSCQSTNPDTACPAVMTPTNDVTVLRLDDDALTQVGNVTGFGNNERVFSARFVGDVGYVVTFEQIDPLFTFDLSDPTDPTLLGEVEIPGFSSYIYPLSEDHLLTIGRAGGEGGVGTGNAFQLQIFDVSDLTQPARIAAATPTIEPDDWAYSLAEHEPLAFTYAPSTDTAGLLSIPAQIGSPSESRAFSGFMTWRIDTAGLIEEALRIDHKQTGGGDSCPPTAEGGEGGCTSFAPVFYNQPLRSAIATGLLQQTVYTLSDAFLVVTDADAGSELARIELE</sequence>
<protein>
    <recommendedName>
        <fullName evidence="3">Beta propeller domain-containing protein</fullName>
    </recommendedName>
</protein>